<keyword evidence="3" id="KW-0812">Transmembrane</keyword>
<keyword evidence="3" id="KW-1133">Transmembrane helix</keyword>
<dbReference type="KEGG" id="btp:D805_0463"/>
<dbReference type="Proteomes" id="UP000011835">
    <property type="component" value="Chromosome"/>
</dbReference>
<dbReference type="NCBIfam" id="NF033745">
    <property type="entry name" value="class_C_sortase"/>
    <property type="match status" value="1"/>
</dbReference>
<dbReference type="InterPro" id="IPR042002">
    <property type="entry name" value="Sortase_C"/>
</dbReference>
<reference evidence="4 5" key="1">
    <citation type="journal article" date="2013" name="Genome Announc.">
        <title>Complete Genome Sequence of the Probiotic Bifidobacterium thermophilum Strain RBL67.</title>
        <authorList>
            <person name="Jans C."/>
            <person name="Lacroix C."/>
            <person name="Follador R."/>
            <person name="Stevens M.J."/>
        </authorList>
    </citation>
    <scope>NUCLEOTIDE SEQUENCE [LARGE SCALE GENOMIC DNA]</scope>
    <source>
        <strain evidence="4 5">RBL67</strain>
    </source>
</reference>
<evidence type="ECO:0000256" key="3">
    <source>
        <dbReference type="SAM" id="Phobius"/>
    </source>
</evidence>
<evidence type="ECO:0000256" key="2">
    <source>
        <dbReference type="PIRSR" id="PIRSR605754-1"/>
    </source>
</evidence>
<dbReference type="HOGENOM" id="CLU_045680_1_3_11"/>
<feature type="active site" description="Acyl-thioester intermediate" evidence="2">
    <location>
        <position position="234"/>
    </location>
</feature>
<dbReference type="NCBIfam" id="TIGR01076">
    <property type="entry name" value="sortase_fam"/>
    <property type="match status" value="1"/>
</dbReference>
<gene>
    <name evidence="4" type="ORF">D805_0463</name>
</gene>
<dbReference type="GO" id="GO:0016787">
    <property type="term" value="F:hydrolase activity"/>
    <property type="evidence" value="ECO:0007669"/>
    <property type="project" value="UniProtKB-KW"/>
</dbReference>
<dbReference type="EMBL" id="CP004346">
    <property type="protein sequence ID" value="AGH40730.1"/>
    <property type="molecule type" value="Genomic_DNA"/>
</dbReference>
<dbReference type="PATRIC" id="fig|1254439.12.peg.463"/>
<feature type="transmembrane region" description="Helical" evidence="3">
    <location>
        <begin position="266"/>
        <end position="290"/>
    </location>
</feature>
<dbReference type="Pfam" id="PF04203">
    <property type="entry name" value="Sortase"/>
    <property type="match status" value="1"/>
</dbReference>
<accession>M4RBA5</accession>
<evidence type="ECO:0000256" key="1">
    <source>
        <dbReference type="ARBA" id="ARBA00022801"/>
    </source>
</evidence>
<feature type="active site" description="Proton donor/acceptor" evidence="2">
    <location>
        <position position="172"/>
    </location>
</feature>
<dbReference type="AlphaFoldDB" id="M4RBA5"/>
<protein>
    <submittedName>
        <fullName evidence="4">Sortase</fullName>
    </submittedName>
</protein>
<keyword evidence="1" id="KW-0378">Hydrolase</keyword>
<evidence type="ECO:0000313" key="5">
    <source>
        <dbReference type="Proteomes" id="UP000011835"/>
    </source>
</evidence>
<name>M4RBA5_9BIFI</name>
<dbReference type="RefSeq" id="WP_015449992.1">
    <property type="nucleotide sequence ID" value="NC_020546.1"/>
</dbReference>
<organism evidence="4 5">
    <name type="scientific">Bifidobacterium thermophilum RBL67</name>
    <dbReference type="NCBI Taxonomy" id="1254439"/>
    <lineage>
        <taxon>Bacteria</taxon>
        <taxon>Bacillati</taxon>
        <taxon>Actinomycetota</taxon>
        <taxon>Actinomycetes</taxon>
        <taxon>Bifidobacteriales</taxon>
        <taxon>Bifidobacteriaceae</taxon>
        <taxon>Bifidobacterium</taxon>
    </lineage>
</organism>
<dbReference type="Gene3D" id="2.40.260.10">
    <property type="entry name" value="Sortase"/>
    <property type="match status" value="1"/>
</dbReference>
<sequence length="311" mass="34089">MTGYVTRSNGAGTVLPDEGKTVRRRFGVYDAVIAALLVVLIVGLCLLAYPTVSDWWNRWHQSTAVAGYARHADSLTVAQHKQAIDQARAYNAWLATTPDRWHPSAEDTRRYDSMLNVTGDGVMAYLSIPKIHMQLPIYHGTDQSVLQVGVGHLEGTSLPVGGPTTHVAVSGHTGLPSATLLSNLDQLRTGDTFAFHVLGETYTYQVDQIDVVLPDDLSKLALDHGKDEATLITCTPYGVNTHRLLVRGHRIPNRPDHTAYDTPNAMLARLCGLGAGVGTLAVGWLVLLIAGWRWRRRVGPIPVRHRGVMRR</sequence>
<keyword evidence="3" id="KW-0472">Membrane</keyword>
<proteinExistence type="predicted"/>
<feature type="transmembrane region" description="Helical" evidence="3">
    <location>
        <begin position="28"/>
        <end position="49"/>
    </location>
</feature>
<evidence type="ECO:0000313" key="4">
    <source>
        <dbReference type="EMBL" id="AGH40730.1"/>
    </source>
</evidence>
<dbReference type="InterPro" id="IPR005754">
    <property type="entry name" value="Sortase"/>
</dbReference>
<dbReference type="CDD" id="cd05827">
    <property type="entry name" value="Sortase_C"/>
    <property type="match status" value="1"/>
</dbReference>
<dbReference type="SUPFAM" id="SSF63817">
    <property type="entry name" value="Sortase"/>
    <property type="match status" value="1"/>
</dbReference>
<dbReference type="InterPro" id="IPR023365">
    <property type="entry name" value="Sortase_dom-sf"/>
</dbReference>
<keyword evidence="5" id="KW-1185">Reference proteome</keyword>